<organism evidence="1 2">
    <name type="scientific">Entomophthora muscae</name>
    <dbReference type="NCBI Taxonomy" id="34485"/>
    <lineage>
        <taxon>Eukaryota</taxon>
        <taxon>Fungi</taxon>
        <taxon>Fungi incertae sedis</taxon>
        <taxon>Zoopagomycota</taxon>
        <taxon>Entomophthoromycotina</taxon>
        <taxon>Entomophthoromycetes</taxon>
        <taxon>Entomophthorales</taxon>
        <taxon>Entomophthoraceae</taxon>
        <taxon>Entomophthora</taxon>
    </lineage>
</organism>
<dbReference type="EMBL" id="QTSX02005310">
    <property type="protein sequence ID" value="KAJ9059952.1"/>
    <property type="molecule type" value="Genomic_DNA"/>
</dbReference>
<proteinExistence type="predicted"/>
<keyword evidence="2" id="KW-1185">Reference proteome</keyword>
<reference evidence="1" key="1">
    <citation type="submission" date="2022-04" db="EMBL/GenBank/DDBJ databases">
        <title>Genome of the entomopathogenic fungus Entomophthora muscae.</title>
        <authorList>
            <person name="Elya C."/>
            <person name="Lovett B.R."/>
            <person name="Lee E."/>
            <person name="Macias A.M."/>
            <person name="Hajek A.E."/>
            <person name="De Bivort B.L."/>
            <person name="Kasson M.T."/>
            <person name="De Fine Licht H.H."/>
            <person name="Stajich J.E."/>
        </authorList>
    </citation>
    <scope>NUCLEOTIDE SEQUENCE</scope>
    <source>
        <strain evidence="1">Berkeley</strain>
    </source>
</reference>
<name>A0ACC2SCD9_9FUNG</name>
<protein>
    <submittedName>
        <fullName evidence="1">Uncharacterized protein</fullName>
    </submittedName>
</protein>
<gene>
    <name evidence="1" type="ORF">DSO57_1036180</name>
</gene>
<evidence type="ECO:0000313" key="1">
    <source>
        <dbReference type="EMBL" id="KAJ9059952.1"/>
    </source>
</evidence>
<accession>A0ACC2SCD9</accession>
<comment type="caution">
    <text evidence="1">The sequence shown here is derived from an EMBL/GenBank/DDBJ whole genome shotgun (WGS) entry which is preliminary data.</text>
</comment>
<dbReference type="Proteomes" id="UP001165960">
    <property type="component" value="Unassembled WGS sequence"/>
</dbReference>
<evidence type="ECO:0000313" key="2">
    <source>
        <dbReference type="Proteomes" id="UP001165960"/>
    </source>
</evidence>
<sequence length="1278" mass="144626">MPPKSYSTRSSSKNRYKVVSESESSSELTFESSLELSSSPPPVVITKQVKVQVVIPRKKFKSYSKAISVNVISSIDGSDEEYKEESEASDKGSDEDYSDWEDTKRKSSQKQQIQVSSDSSDETEIIECAMCKRTRVKACHQCGILLCSECNARLAEFSEYEPLTERTSRTTKWTCFNCHQFDGDLDAILTFKKVGVEQVYCVTWKNRSYHDATWTSLAWLKNKSQAKVKKFLTRMERLEEIPSFKDVVEDDWLAPEMVLDVELINSKIKSAFKLSNISEVLVKWKGVSFDRSSWEPFVPKLKVYNELVPLIEKYFKSLSIPPPQEVPPKDLKFVELIKQPPFLTQGKLYPYQLNGLNWLYYQWCNRKPAILADEMGLGKTIQVICFLNLIYHKANAYPFLIIVPKAVIPNWFREFMFWAPELVVAIYTGGAAEREVLKGSGLFNSNGTLRAHVLLTTYDTLSSETFRFNRIHHWEALILDEGQRLKNSETAGFKKVNSIKAAHRVLLTGTPLQNNLNELYTLMSFMDPQRFQSEEEFLAKYSDLSEESVVDLHKLLAPYFLRRTKDAVLKDLPKKVEVMLPISMTPLQKEIYKAALSRDIDLLKSIAPGQLIENVKIKPQSLVNIFMELRKVLNHPYLIPGVEPTDDGASQEEVQRRLIESCGKLRLLHRILKLLKSNGHRVLIFSQFKIVLDILEDYLVGEKNKYLRIDGDITSEKRQSYIDQFNHKNSDIFVFLLTTRAGGVGMNLATADTVILYDLDFNPHSDLQALSRAHRIGQLNNVLVLRMVTRNSIEERMIEIAKRKMVLDKLIVQKMGETALDTEDIRSIIRHGAKALFAEDETNKEINYTDQELDSLLDRSTKANQSSQEADQGAFGFSRVWTTTEADAEAEQATDEFWANLLKERTSEQVAPEQLGRGARRRTSRVVPNVARWTESEESDKGDKQYTPAPESPDEDDYDSSPQLSPSHLTSSIASKIHPKPNTNAAASLPLNGIAAMATDTSLNYLTSTNPYSISKPILSHNIPIRPQQPLTYSQPAVSGNSRTKASAQRPPLHANGSVQERPYIFVQTPQPPHPRLSKLGHPSHAYAQGLPRSSAHPSIQGHNQVLAHPSTFRPPSNNVQAHPFSLAQLQKLQGSIQSSLSQIPIQQSLPHTEHHTISPQLCSSSPGQAIPRSSPMPVFVKRPSYADPFLAGYYCAWCQNNHNTQCPMYIFNLDVQVLKQKVSSQPELLREPFYALFSNWNSAQAKLAPYTGSPPNQDRIRAPFPDARNFAPKQSPN</sequence>